<dbReference type="SUPFAM" id="SSF53335">
    <property type="entry name" value="S-adenosyl-L-methionine-dependent methyltransferases"/>
    <property type="match status" value="1"/>
</dbReference>
<dbReference type="Pfam" id="PF05050">
    <property type="entry name" value="Methyltransf_21"/>
    <property type="match status" value="1"/>
</dbReference>
<dbReference type="EMBL" id="PVLV01000085">
    <property type="protein sequence ID" value="PRH80020.1"/>
    <property type="molecule type" value="Genomic_DNA"/>
</dbReference>
<dbReference type="InterPro" id="IPR006342">
    <property type="entry name" value="FkbM_mtfrase"/>
</dbReference>
<proteinExistence type="predicted"/>
<dbReference type="Proteomes" id="UP000239322">
    <property type="component" value="Unassembled WGS sequence"/>
</dbReference>
<dbReference type="NCBIfam" id="TIGR01444">
    <property type="entry name" value="fkbM_fam"/>
    <property type="match status" value="1"/>
</dbReference>
<dbReference type="Gene3D" id="3.40.50.150">
    <property type="entry name" value="Vaccinia Virus protein VP39"/>
    <property type="match status" value="1"/>
</dbReference>
<organism evidence="2 3">
    <name type="scientific">Streptomyces solincola</name>
    <dbReference type="NCBI Taxonomy" id="2100817"/>
    <lineage>
        <taxon>Bacteria</taxon>
        <taxon>Bacillati</taxon>
        <taxon>Actinomycetota</taxon>
        <taxon>Actinomycetes</taxon>
        <taxon>Kitasatosporales</taxon>
        <taxon>Streptomycetaceae</taxon>
        <taxon>Streptomyces</taxon>
    </lineage>
</organism>
<keyword evidence="2" id="KW-0808">Transferase</keyword>
<accession>A0A2S9Q014</accession>
<evidence type="ECO:0000313" key="3">
    <source>
        <dbReference type="Proteomes" id="UP000239322"/>
    </source>
</evidence>
<comment type="caution">
    <text evidence="2">The sequence shown here is derived from an EMBL/GenBank/DDBJ whole genome shotgun (WGS) entry which is preliminary data.</text>
</comment>
<dbReference type="InterPro" id="IPR029063">
    <property type="entry name" value="SAM-dependent_MTases_sf"/>
</dbReference>
<dbReference type="GO" id="GO:0008168">
    <property type="term" value="F:methyltransferase activity"/>
    <property type="evidence" value="ECO:0007669"/>
    <property type="project" value="UniProtKB-KW"/>
</dbReference>
<keyword evidence="3" id="KW-1185">Reference proteome</keyword>
<dbReference type="PANTHER" id="PTHR44843:SF14">
    <property type="entry name" value="METHYLTRANSFERASE TYPE 11 DOMAIN-CONTAINING PROTEIN"/>
    <property type="match status" value="1"/>
</dbReference>
<reference evidence="2 3" key="1">
    <citation type="submission" date="2018-03" db="EMBL/GenBank/DDBJ databases">
        <title>Novel Streptomyces sp. from soil.</title>
        <authorList>
            <person name="Tan G.Y.A."/>
            <person name="Lee Z.Y."/>
        </authorList>
    </citation>
    <scope>NUCLEOTIDE SEQUENCE [LARGE SCALE GENOMIC DNA]</scope>
    <source>
        <strain evidence="2 3">ST5x</strain>
    </source>
</reference>
<feature type="domain" description="Methyltransferase FkbM" evidence="1">
    <location>
        <begin position="7"/>
        <end position="170"/>
    </location>
</feature>
<keyword evidence="2" id="KW-0489">Methyltransferase</keyword>
<dbReference type="GO" id="GO:0032259">
    <property type="term" value="P:methylation"/>
    <property type="evidence" value="ECO:0007669"/>
    <property type="project" value="UniProtKB-KW"/>
</dbReference>
<dbReference type="PANTHER" id="PTHR44843">
    <property type="entry name" value="METHYLTRANSFERASE"/>
    <property type="match status" value="1"/>
</dbReference>
<evidence type="ECO:0000259" key="1">
    <source>
        <dbReference type="Pfam" id="PF05050"/>
    </source>
</evidence>
<sequence>MRKIFIDCGTNLGIVLNRFMHELPDHEFYAFEPNAELIPSIRRHVEQAQDSARIEISPSAVWTHDGTIDLFLGHHESSTVMPGKRVPPMYDQQIDYSSPVPVPAIDFSAWLRRTVSPGDHVVVKMDIEGAEYPVLTKLLDDGTINLISVLYIEWHHDRFPAMSRAEHDQVAAAVSACVDVRDWD</sequence>
<evidence type="ECO:0000313" key="2">
    <source>
        <dbReference type="EMBL" id="PRH80020.1"/>
    </source>
</evidence>
<dbReference type="OrthoDB" id="4104638at2"/>
<protein>
    <submittedName>
        <fullName evidence="2">FkbM family methyltransferase</fullName>
    </submittedName>
</protein>
<dbReference type="RefSeq" id="WP_105867852.1">
    <property type="nucleotide sequence ID" value="NZ_PVLV01000085.1"/>
</dbReference>
<gene>
    <name evidence="2" type="ORF">C6N75_06320</name>
</gene>
<name>A0A2S9Q014_9ACTN</name>
<dbReference type="AlphaFoldDB" id="A0A2S9Q014"/>